<dbReference type="EMBL" id="FMXP01000003">
    <property type="protein sequence ID" value="SDB03790.1"/>
    <property type="molecule type" value="Genomic_DNA"/>
</dbReference>
<organism evidence="10 11">
    <name type="scientific">Streptococcus henryi</name>
    <dbReference type="NCBI Taxonomy" id="439219"/>
    <lineage>
        <taxon>Bacteria</taxon>
        <taxon>Bacillati</taxon>
        <taxon>Bacillota</taxon>
        <taxon>Bacilli</taxon>
        <taxon>Lactobacillales</taxon>
        <taxon>Streptococcaceae</taxon>
        <taxon>Streptococcus</taxon>
    </lineage>
</organism>
<dbReference type="InterPro" id="IPR045023">
    <property type="entry name" value="FATA/B"/>
</dbReference>
<evidence type="ECO:0000259" key="8">
    <source>
        <dbReference type="Pfam" id="PF01643"/>
    </source>
</evidence>
<dbReference type="STRING" id="439219.SAMN02910293_00176"/>
<dbReference type="Pfam" id="PF01643">
    <property type="entry name" value="Acyl-ACP_TE"/>
    <property type="match status" value="1"/>
</dbReference>
<evidence type="ECO:0000259" key="9">
    <source>
        <dbReference type="Pfam" id="PF20791"/>
    </source>
</evidence>
<keyword evidence="7" id="KW-0275">Fatty acid biosynthesis</keyword>
<dbReference type="RefSeq" id="WP_074484966.1">
    <property type="nucleotide sequence ID" value="NZ_FMXP01000003.1"/>
</dbReference>
<dbReference type="GO" id="GO:0016297">
    <property type="term" value="F:fatty acyl-[ACP] hydrolase activity"/>
    <property type="evidence" value="ECO:0007669"/>
    <property type="project" value="InterPro"/>
</dbReference>
<accession>A0A1G6A669</accession>
<gene>
    <name evidence="10" type="ORF">SAMN02910293_00176</name>
</gene>
<evidence type="ECO:0000256" key="3">
    <source>
        <dbReference type="ARBA" id="ARBA00022801"/>
    </source>
</evidence>
<feature type="domain" description="Acyl-ACP thioesterase-like C-terminal" evidence="9">
    <location>
        <begin position="147"/>
        <end position="240"/>
    </location>
</feature>
<name>A0A1G6A669_9STRE</name>
<keyword evidence="4" id="KW-0276">Fatty acid metabolism</keyword>
<dbReference type="InterPro" id="IPR049427">
    <property type="entry name" value="Acyl-ACP_TE_C"/>
</dbReference>
<feature type="domain" description="Acyl-ACP thioesterase N-terminal hotdog" evidence="8">
    <location>
        <begin position="2"/>
        <end position="132"/>
    </location>
</feature>
<dbReference type="eggNOG" id="COG3884">
    <property type="taxonomic scope" value="Bacteria"/>
</dbReference>
<evidence type="ECO:0000313" key="10">
    <source>
        <dbReference type="EMBL" id="SDB03790.1"/>
    </source>
</evidence>
<evidence type="ECO:0000256" key="7">
    <source>
        <dbReference type="ARBA" id="ARBA00023160"/>
    </source>
</evidence>
<keyword evidence="3 10" id="KW-0378">Hydrolase</keyword>
<dbReference type="SUPFAM" id="SSF54637">
    <property type="entry name" value="Thioesterase/thiol ester dehydrase-isomerase"/>
    <property type="match status" value="2"/>
</dbReference>
<evidence type="ECO:0000256" key="5">
    <source>
        <dbReference type="ARBA" id="ARBA00022946"/>
    </source>
</evidence>
<dbReference type="GO" id="GO:0000036">
    <property type="term" value="F:acyl carrier activity"/>
    <property type="evidence" value="ECO:0007669"/>
    <property type="project" value="TreeGrafter"/>
</dbReference>
<reference evidence="10 11" key="1">
    <citation type="submission" date="2016-10" db="EMBL/GenBank/DDBJ databases">
        <authorList>
            <person name="de Groot N.N."/>
        </authorList>
    </citation>
    <scope>NUCLEOTIDE SEQUENCE [LARGE SCALE GENOMIC DNA]</scope>
    <source>
        <strain evidence="10 11">A-4</strain>
    </source>
</reference>
<evidence type="ECO:0000256" key="6">
    <source>
        <dbReference type="ARBA" id="ARBA00023098"/>
    </source>
</evidence>
<evidence type="ECO:0000256" key="1">
    <source>
        <dbReference type="ARBA" id="ARBA00006500"/>
    </source>
</evidence>
<dbReference type="InterPro" id="IPR029069">
    <property type="entry name" value="HotDog_dom_sf"/>
</dbReference>
<protein>
    <submittedName>
        <fullName evidence="10">Medium-chain acyl-[acyl-carrier-protein] hydrolase</fullName>
    </submittedName>
</protein>
<dbReference type="Gene3D" id="3.10.129.10">
    <property type="entry name" value="Hotdog Thioesterase"/>
    <property type="match status" value="1"/>
</dbReference>
<dbReference type="AlphaFoldDB" id="A0A1G6A669"/>
<comment type="similarity">
    <text evidence="1">Belongs to the acyl-ACP thioesterase family.</text>
</comment>
<evidence type="ECO:0000256" key="4">
    <source>
        <dbReference type="ARBA" id="ARBA00022832"/>
    </source>
</evidence>
<dbReference type="InterPro" id="IPR002864">
    <property type="entry name" value="Acyl-ACP_thioesterase_NHD"/>
</dbReference>
<keyword evidence="6" id="KW-0443">Lipid metabolism</keyword>
<keyword evidence="2" id="KW-0444">Lipid biosynthesis</keyword>
<dbReference type="Pfam" id="PF20791">
    <property type="entry name" value="Acyl-ACP_TE_C"/>
    <property type="match status" value="1"/>
</dbReference>
<keyword evidence="11" id="KW-1185">Reference proteome</keyword>
<dbReference type="PANTHER" id="PTHR31727:SF6">
    <property type="entry name" value="OLEOYL-ACYL CARRIER PROTEIN THIOESTERASE 1, CHLOROPLASTIC"/>
    <property type="match status" value="1"/>
</dbReference>
<sequence>MGKKFAVKYQVPFYETDVNQNIKLPHLLSYALHVSGLQSLSLGVSDEEIFKTYNLVWIITDYDIEIDRLPKYGETITVETEATAYNKLFCYRDFNIYAENGDKIMAIHSTFVLMDYETRKVHPVVDDLVATYGVEKIKKILRGPKYEDLENPEETIYHVRYFDLDMNGHVNNSKYLEWMYDVLDVDFLRQHIPKKINLKYVKEIHYGHDIQSRLELDGLISKHEISGDGVHAQARIEWKEKE</sequence>
<proteinExistence type="inferred from homology"/>
<dbReference type="Proteomes" id="UP000182508">
    <property type="component" value="Unassembled WGS sequence"/>
</dbReference>
<keyword evidence="5" id="KW-0809">Transit peptide</keyword>
<dbReference type="PANTHER" id="PTHR31727">
    <property type="entry name" value="OLEOYL-ACYL CARRIER PROTEIN THIOESTERASE 1, CHLOROPLASTIC"/>
    <property type="match status" value="1"/>
</dbReference>
<evidence type="ECO:0000313" key="11">
    <source>
        <dbReference type="Proteomes" id="UP000182508"/>
    </source>
</evidence>
<dbReference type="CDD" id="cd00586">
    <property type="entry name" value="4HBT"/>
    <property type="match status" value="1"/>
</dbReference>
<evidence type="ECO:0000256" key="2">
    <source>
        <dbReference type="ARBA" id="ARBA00022516"/>
    </source>
</evidence>